<sequence length="191" mass="21619">MCKRSWITVIMTVIFGSNLTSSVKITRFHVPSKVSHSALLDCKYNLEGEQLYDVTWYKDDQQFFRCRPNGEIITYVIEAIKLDYSENAILGSCQVTLMALTPKSSGIYKCEVISEGPTFNSDSKSVYLDVVDAPLIQEHLFTGSSSINRHNESDELPSTSDRSGSTSGLSFPHLTNTLLFMYQLYKLYFNH</sequence>
<evidence type="ECO:0000313" key="5">
    <source>
        <dbReference type="RefSeq" id="XP_018324633.1"/>
    </source>
</evidence>
<protein>
    <submittedName>
        <fullName evidence="5">Uncharacterized protein LOC108736637 isoform X1</fullName>
    </submittedName>
</protein>
<accession>A0A1W4WWW4</accession>
<feature type="region of interest" description="Disordered" evidence="1">
    <location>
        <begin position="146"/>
        <end position="168"/>
    </location>
</feature>
<keyword evidence="4" id="KW-1185">Reference proteome</keyword>
<dbReference type="OrthoDB" id="10015491at2759"/>
<dbReference type="Gene3D" id="2.60.40.10">
    <property type="entry name" value="Immunoglobulins"/>
    <property type="match status" value="1"/>
</dbReference>
<evidence type="ECO:0000256" key="1">
    <source>
        <dbReference type="SAM" id="MobiDB-lite"/>
    </source>
</evidence>
<reference evidence="5" key="1">
    <citation type="submission" date="2025-08" db="UniProtKB">
        <authorList>
            <consortium name="RefSeq"/>
        </authorList>
    </citation>
    <scope>IDENTIFICATION</scope>
    <source>
        <tissue evidence="5">Entire body</tissue>
    </source>
</reference>
<gene>
    <name evidence="5" type="primary">LOC108736637</name>
</gene>
<evidence type="ECO:0000313" key="4">
    <source>
        <dbReference type="Proteomes" id="UP000192223"/>
    </source>
</evidence>
<dbReference type="InterPro" id="IPR013783">
    <property type="entry name" value="Ig-like_fold"/>
</dbReference>
<dbReference type="STRING" id="224129.A0A1W4WWW4"/>
<dbReference type="RefSeq" id="XP_018324633.1">
    <property type="nucleotide sequence ID" value="XM_018469131.2"/>
</dbReference>
<evidence type="ECO:0000256" key="2">
    <source>
        <dbReference type="SAM" id="SignalP"/>
    </source>
</evidence>
<proteinExistence type="predicted"/>
<feature type="domain" description="Ig-like" evidence="3">
    <location>
        <begin position="40"/>
        <end position="127"/>
    </location>
</feature>
<feature type="compositionally biased region" description="Polar residues" evidence="1">
    <location>
        <begin position="156"/>
        <end position="168"/>
    </location>
</feature>
<dbReference type="Pfam" id="PF07686">
    <property type="entry name" value="V-set"/>
    <property type="match status" value="1"/>
</dbReference>
<dbReference type="InterPro" id="IPR013106">
    <property type="entry name" value="Ig_V-set"/>
</dbReference>
<dbReference type="InterPro" id="IPR007110">
    <property type="entry name" value="Ig-like_dom"/>
</dbReference>
<dbReference type="AlphaFoldDB" id="A0A1W4WWW4"/>
<evidence type="ECO:0000259" key="3">
    <source>
        <dbReference type="PROSITE" id="PS50835"/>
    </source>
</evidence>
<dbReference type="InterPro" id="IPR036179">
    <property type="entry name" value="Ig-like_dom_sf"/>
</dbReference>
<feature type="signal peptide" evidence="2">
    <location>
        <begin position="1"/>
        <end position="22"/>
    </location>
</feature>
<dbReference type="GeneID" id="108736637"/>
<dbReference type="InParanoid" id="A0A1W4WWW4"/>
<feature type="chain" id="PRO_5010711696" evidence="2">
    <location>
        <begin position="23"/>
        <end position="191"/>
    </location>
</feature>
<dbReference type="PANTHER" id="PTHR21261">
    <property type="entry name" value="BEAT PROTEIN"/>
    <property type="match status" value="1"/>
</dbReference>
<dbReference type="PROSITE" id="PS50835">
    <property type="entry name" value="IG_LIKE"/>
    <property type="match status" value="1"/>
</dbReference>
<dbReference type="SUPFAM" id="SSF48726">
    <property type="entry name" value="Immunoglobulin"/>
    <property type="match status" value="1"/>
</dbReference>
<keyword evidence="2" id="KW-0732">Signal</keyword>
<name>A0A1W4WWW4_AGRPL</name>
<organism evidence="4 5">
    <name type="scientific">Agrilus planipennis</name>
    <name type="common">Emerald ash borer</name>
    <name type="synonym">Agrilus marcopoli</name>
    <dbReference type="NCBI Taxonomy" id="224129"/>
    <lineage>
        <taxon>Eukaryota</taxon>
        <taxon>Metazoa</taxon>
        <taxon>Ecdysozoa</taxon>
        <taxon>Arthropoda</taxon>
        <taxon>Hexapoda</taxon>
        <taxon>Insecta</taxon>
        <taxon>Pterygota</taxon>
        <taxon>Neoptera</taxon>
        <taxon>Endopterygota</taxon>
        <taxon>Coleoptera</taxon>
        <taxon>Polyphaga</taxon>
        <taxon>Elateriformia</taxon>
        <taxon>Buprestoidea</taxon>
        <taxon>Buprestidae</taxon>
        <taxon>Agrilinae</taxon>
        <taxon>Agrilus</taxon>
    </lineage>
</organism>
<dbReference type="Proteomes" id="UP000192223">
    <property type="component" value="Unplaced"/>
</dbReference>
<dbReference type="KEGG" id="apln:108736637"/>
<dbReference type="PANTHER" id="PTHR21261:SF15">
    <property type="entry name" value="BEATEN PATH IIIA, ISOFORM D-RELATED"/>
    <property type="match status" value="1"/>
</dbReference>